<keyword evidence="2" id="KW-1185">Reference proteome</keyword>
<name>F6M8C0_9CAUD</name>
<dbReference type="EMBL" id="JF744988">
    <property type="protein sequence ID" value="AEF57307.1"/>
    <property type="molecule type" value="Genomic_DNA"/>
</dbReference>
<dbReference type="KEGG" id="vg:10894776"/>
<dbReference type="RefSeq" id="YP_004539069.1">
    <property type="nucleotide sequence ID" value="NC_015584.1"/>
</dbReference>
<sequence length="88" mass="9932">MNANLRAYIAHTAKAHGWTVVKPKPDPIDKRRGVTSVLYMRGNMRIQVGWRGPYDIDTAVRDFCGPTERFAYGTAQDKALAVQGWLVR</sequence>
<gene>
    <name evidence="1" type="primary">137</name>
    <name evidence="1" type="ORF">SEA_FAITH1_137</name>
</gene>
<dbReference type="GeneID" id="10894776"/>
<dbReference type="Proteomes" id="UP000009244">
    <property type="component" value="Segment"/>
</dbReference>
<organism evidence="1 2">
    <name type="scientific">Mycobacterium phage Faith1</name>
    <dbReference type="NCBI Taxonomy" id="2920893"/>
    <lineage>
        <taxon>Viruses</taxon>
        <taxon>Duplodnaviria</taxon>
        <taxon>Heunggongvirae</taxon>
        <taxon>Uroviricota</taxon>
        <taxon>Caudoviricetes</taxon>
        <taxon>Vilmaviridae</taxon>
        <taxon>Lclasvirinae</taxon>
        <taxon>Faithunavirus</taxon>
        <taxon>Faithunavirus faith1</taxon>
    </lineage>
</organism>
<reference evidence="1 2" key="1">
    <citation type="journal article" date="2012" name="J. Virol.">
        <title>Complete Genome Sequences of 138 Mycobacteriophages.</title>
        <authorList>
            <consortium name="the Science Education Alliance Phage Hunters Advancing Genomics and Evolutionary Science Program"/>
            <consortium name="the KwaZulu-Natal Research Institute for Tuberculosis and HIV Mycobacterial Genetics Course Students"/>
            <consortium name="the Phage Hunters Integrating Research and Education Program"/>
            <person name="Hatfull G.F."/>
        </authorList>
    </citation>
    <scope>NUCLEOTIDE SEQUENCE [LARGE SCALE GENOMIC DNA]</scope>
</reference>
<dbReference type="OrthoDB" id="32769at10239"/>
<evidence type="ECO:0000313" key="2">
    <source>
        <dbReference type="Proteomes" id="UP000009244"/>
    </source>
</evidence>
<proteinExistence type="predicted"/>
<accession>F6M8C0</accession>
<protein>
    <submittedName>
        <fullName evidence="1">Uncharacterized protein</fullName>
    </submittedName>
</protein>
<evidence type="ECO:0000313" key="1">
    <source>
        <dbReference type="EMBL" id="AEF57307.1"/>
    </source>
</evidence>